<dbReference type="Gene3D" id="1.20.120.1780">
    <property type="entry name" value="UbiA prenyltransferase"/>
    <property type="match status" value="1"/>
</dbReference>
<proteinExistence type="predicted"/>
<keyword evidence="4 5" id="KW-0472">Membrane</keyword>
<dbReference type="InterPro" id="IPR000537">
    <property type="entry name" value="UbiA_prenyltransferase"/>
</dbReference>
<evidence type="ECO:0000256" key="4">
    <source>
        <dbReference type="ARBA" id="ARBA00023136"/>
    </source>
</evidence>
<dbReference type="InterPro" id="IPR044878">
    <property type="entry name" value="UbiA_sf"/>
</dbReference>
<keyword evidence="7" id="KW-1185">Reference proteome</keyword>
<dbReference type="GO" id="GO:0008495">
    <property type="term" value="F:protoheme IX farnesyltransferase activity"/>
    <property type="evidence" value="ECO:0007669"/>
    <property type="project" value="UniProtKB-EC"/>
</dbReference>
<dbReference type="KEGG" id="mehf:MmiHf6_09190"/>
<dbReference type="Gene3D" id="1.10.357.140">
    <property type="entry name" value="UbiA prenyltransferase"/>
    <property type="match status" value="1"/>
</dbReference>
<dbReference type="EC" id="2.5.1.141" evidence="6"/>
<dbReference type="PANTHER" id="PTHR42723:SF1">
    <property type="entry name" value="CHLOROPHYLL SYNTHASE, CHLOROPLASTIC"/>
    <property type="match status" value="1"/>
</dbReference>
<name>A0AA96V1H8_9EURY</name>
<dbReference type="Proteomes" id="UP001302978">
    <property type="component" value="Chromosome"/>
</dbReference>
<keyword evidence="6" id="KW-0808">Transferase</keyword>
<evidence type="ECO:0000256" key="2">
    <source>
        <dbReference type="ARBA" id="ARBA00022692"/>
    </source>
</evidence>
<accession>A0AA96V1H8</accession>
<feature type="transmembrane region" description="Helical" evidence="5">
    <location>
        <begin position="270"/>
        <end position="296"/>
    </location>
</feature>
<dbReference type="EMBL" id="CP131059">
    <property type="protein sequence ID" value="WNY23610.1"/>
    <property type="molecule type" value="Genomic_DNA"/>
</dbReference>
<sequence>MFMDITLPAAAAILAAYFATGALPEFLPFVLATIGGFCAITSAYTFNDVFDVDIDTINLPDRPLPSNEVSRKSAFFYALFLGMISAACALYLNVEAFVILIAATLVITLYTVIFKRKTPFSFISVGIAYGLVPIGIWLAIDPAGVLKTAVSPYLLPLPGLLFGLMICMTDWGFTLAGVCRDVEGDRAKGAPTLPVTYGIPLTSKFILVIWIIGVLLSLAIGYTMNLGPFYFIAALASGIWMIWRCTLFIKDPKPELGGKLFVEGSNYRGVMFSAMIIDVVLLIYVNGYSGLVSLILGA</sequence>
<protein>
    <submittedName>
        <fullName evidence="6">Protoheme IX farnesyltransferase</fullName>
        <ecNumber evidence="6">2.5.1.141</ecNumber>
    </submittedName>
</protein>
<dbReference type="Pfam" id="PF01040">
    <property type="entry name" value="UbiA"/>
    <property type="match status" value="1"/>
</dbReference>
<feature type="transmembrane region" description="Helical" evidence="5">
    <location>
        <begin position="74"/>
        <end position="92"/>
    </location>
</feature>
<evidence type="ECO:0000313" key="7">
    <source>
        <dbReference type="Proteomes" id="UP001302978"/>
    </source>
</evidence>
<dbReference type="AlphaFoldDB" id="A0AA96V1H8"/>
<feature type="transmembrane region" description="Helical" evidence="5">
    <location>
        <begin position="160"/>
        <end position="179"/>
    </location>
</feature>
<dbReference type="InterPro" id="IPR050475">
    <property type="entry name" value="Prenyltransferase_related"/>
</dbReference>
<dbReference type="RefSeq" id="WP_316556743.1">
    <property type="nucleotide sequence ID" value="NZ_CP131059.1"/>
</dbReference>
<organism evidence="6 7">
    <name type="scientific">Methanimicrococcus hongohii</name>
    <dbReference type="NCBI Taxonomy" id="3028295"/>
    <lineage>
        <taxon>Archaea</taxon>
        <taxon>Methanobacteriati</taxon>
        <taxon>Methanobacteriota</taxon>
        <taxon>Stenosarchaea group</taxon>
        <taxon>Methanomicrobia</taxon>
        <taxon>Methanosarcinales</taxon>
        <taxon>Methanosarcinaceae</taxon>
        <taxon>Methanimicrococcus</taxon>
    </lineage>
</organism>
<dbReference type="GO" id="GO:0005886">
    <property type="term" value="C:plasma membrane"/>
    <property type="evidence" value="ECO:0007669"/>
    <property type="project" value="UniProtKB-SubCell"/>
</dbReference>
<feature type="transmembrane region" description="Helical" evidence="5">
    <location>
        <begin position="121"/>
        <end position="140"/>
    </location>
</feature>
<evidence type="ECO:0000256" key="3">
    <source>
        <dbReference type="ARBA" id="ARBA00022989"/>
    </source>
</evidence>
<dbReference type="PANTHER" id="PTHR42723">
    <property type="entry name" value="CHLOROPHYLL SYNTHASE"/>
    <property type="match status" value="1"/>
</dbReference>
<evidence type="ECO:0000256" key="1">
    <source>
        <dbReference type="ARBA" id="ARBA00004651"/>
    </source>
</evidence>
<keyword evidence="2 5" id="KW-0812">Transmembrane</keyword>
<gene>
    <name evidence="6" type="primary">cyoE_1</name>
    <name evidence="6" type="ORF">MmiHf6_09190</name>
</gene>
<evidence type="ECO:0000313" key="6">
    <source>
        <dbReference type="EMBL" id="WNY23610.1"/>
    </source>
</evidence>
<comment type="subcellular location">
    <subcellularLocation>
        <location evidence="1">Cell membrane</location>
        <topology evidence="1">Multi-pass membrane protein</topology>
    </subcellularLocation>
</comment>
<reference evidence="6 7" key="1">
    <citation type="submission" date="2023-07" db="EMBL/GenBank/DDBJ databases">
        <title>Closed genoem sequence of Methanomicrococcus sp. Hf6.</title>
        <authorList>
            <person name="Poehlein A."/>
            <person name="Protasov E."/>
            <person name="Platt K."/>
            <person name="Reeh H."/>
            <person name="Daniel R."/>
            <person name="Brune A."/>
        </authorList>
    </citation>
    <scope>NUCLEOTIDE SEQUENCE [LARGE SCALE GENOMIC DNA]</scope>
    <source>
        <strain evidence="6 7">Hf6</strain>
    </source>
</reference>
<dbReference type="GeneID" id="85195451"/>
<feature type="transmembrane region" description="Helical" evidence="5">
    <location>
        <begin position="229"/>
        <end position="249"/>
    </location>
</feature>
<evidence type="ECO:0000256" key="5">
    <source>
        <dbReference type="SAM" id="Phobius"/>
    </source>
</evidence>
<feature type="transmembrane region" description="Helical" evidence="5">
    <location>
        <begin position="205"/>
        <end position="223"/>
    </location>
</feature>
<keyword evidence="3 5" id="KW-1133">Transmembrane helix</keyword>
<dbReference type="CDD" id="cd13956">
    <property type="entry name" value="PT_UbiA"/>
    <property type="match status" value="1"/>
</dbReference>
<feature type="transmembrane region" description="Helical" evidence="5">
    <location>
        <begin position="98"/>
        <end position="114"/>
    </location>
</feature>